<dbReference type="PROSITE" id="PS00045">
    <property type="entry name" value="HISTONE_LIKE"/>
    <property type="match status" value="1"/>
</dbReference>
<dbReference type="SMART" id="SM00411">
    <property type="entry name" value="BHL"/>
    <property type="match status" value="1"/>
</dbReference>
<evidence type="ECO:0000256" key="5">
    <source>
        <dbReference type="ARBA" id="ARBA00023125"/>
    </source>
</evidence>
<dbReference type="PANTHER" id="PTHR33175:SF3">
    <property type="entry name" value="DNA-BINDING PROTEIN HU-BETA"/>
    <property type="match status" value="1"/>
</dbReference>
<comment type="subunit">
    <text evidence="3">Heterodimer of an alpha and a beta chain.</text>
</comment>
<keyword evidence="5" id="KW-0238">DNA-binding</keyword>
<reference evidence="10" key="1">
    <citation type="submission" date="2015-08" db="EMBL/GenBank/DDBJ databases">
        <title>Complete DNA Sequence of Pseudomonas syringae pv. actinidiae, the Causal Agent of Kiwifruit Canker Disease.</title>
        <authorList>
            <person name="Rikkerink E.H.A."/>
            <person name="Fineran P.C."/>
        </authorList>
    </citation>
    <scope>NUCLEOTIDE SEQUENCE</scope>
    <source>
        <strain evidence="10">KHM 243</strain>
        <plasmid evidence="10">pKHM-1</plasmid>
    </source>
</reference>
<keyword evidence="10" id="KW-0614">Plasmid</keyword>
<dbReference type="GO" id="GO:0042802">
    <property type="term" value="F:identical protein binding"/>
    <property type="evidence" value="ECO:0007669"/>
    <property type="project" value="UniProtKB-ARBA"/>
</dbReference>
<dbReference type="FunFam" id="4.10.520.10:FF:000001">
    <property type="entry name" value="DNA-binding protein HU"/>
    <property type="match status" value="1"/>
</dbReference>
<dbReference type="GO" id="GO:0005829">
    <property type="term" value="C:cytosol"/>
    <property type="evidence" value="ECO:0007669"/>
    <property type="project" value="TreeGrafter"/>
</dbReference>
<evidence type="ECO:0000256" key="7">
    <source>
        <dbReference type="ARBA" id="ARBA00041399"/>
    </source>
</evidence>
<evidence type="ECO:0000256" key="4">
    <source>
        <dbReference type="ARBA" id="ARBA00023067"/>
    </source>
</evidence>
<proteinExistence type="inferred from homology"/>
<evidence type="ECO:0000256" key="8">
    <source>
        <dbReference type="ARBA" id="ARBA00041875"/>
    </source>
</evidence>
<evidence type="ECO:0000256" key="2">
    <source>
        <dbReference type="ARBA" id="ARBA00010529"/>
    </source>
</evidence>
<dbReference type="PRINTS" id="PR01727">
    <property type="entry name" value="DNABINDINGHU"/>
</dbReference>
<dbReference type="Gene3D" id="4.10.520.10">
    <property type="entry name" value="IHF-like DNA-binding proteins"/>
    <property type="match status" value="1"/>
</dbReference>
<name>A0A0K2S3X8_CITFR</name>
<geneLocation type="plasmid" evidence="10">
    <name>pKHM-1</name>
</geneLocation>
<comment type="function">
    <text evidence="1">Histone-like DNA-binding protein which is capable of wrapping DNA to stabilize it, and thus to prevent its denaturation under extreme environmental conditions.</text>
</comment>
<dbReference type="SUPFAM" id="SSF47729">
    <property type="entry name" value="IHF-like DNA-binding proteins"/>
    <property type="match status" value="1"/>
</dbReference>
<dbReference type="Pfam" id="PF00216">
    <property type="entry name" value="Bac_DNA_binding"/>
    <property type="match status" value="1"/>
</dbReference>
<evidence type="ECO:0000256" key="6">
    <source>
        <dbReference type="ARBA" id="ARBA00040491"/>
    </source>
</evidence>
<evidence type="ECO:0000256" key="9">
    <source>
        <dbReference type="RuleBase" id="RU003939"/>
    </source>
</evidence>
<dbReference type="GO" id="GO:0003677">
    <property type="term" value="F:DNA binding"/>
    <property type="evidence" value="ECO:0007669"/>
    <property type="project" value="UniProtKB-KW"/>
</dbReference>
<accession>A0A0K2S3X8</accession>
<comment type="similarity">
    <text evidence="2 9">Belongs to the bacterial histone-like protein family.</text>
</comment>
<dbReference type="InterPro" id="IPR010992">
    <property type="entry name" value="IHF-like_DNA-bd_dom_sf"/>
</dbReference>
<dbReference type="EMBL" id="AP014939">
    <property type="protein sequence ID" value="BAS21555.1"/>
    <property type="molecule type" value="Genomic_DNA"/>
</dbReference>
<dbReference type="RefSeq" id="WP_013141679.1">
    <property type="nucleotide sequence ID" value="NZ_AP014939.1"/>
</dbReference>
<protein>
    <recommendedName>
        <fullName evidence="6">DNA-binding protein HU-beta</fullName>
    </recommendedName>
    <alternativeName>
        <fullName evidence="7">HU-1</fullName>
    </alternativeName>
    <alternativeName>
        <fullName evidence="8">NS1</fullName>
    </alternativeName>
</protein>
<dbReference type="CDD" id="cd13831">
    <property type="entry name" value="HU"/>
    <property type="match status" value="1"/>
</dbReference>
<keyword evidence="4" id="KW-0226">DNA condensation</keyword>
<sequence length="90" mass="9359">MNKSELIMKVAEDADISKAKAEAAVNALINSVTEELKAGGTVALTGFGTFQVKERAARTGRNPQTGENIQIAAAKIPGFKAGKGLKDSVN</sequence>
<dbReference type="InterPro" id="IPR000119">
    <property type="entry name" value="Hist_DNA-bd"/>
</dbReference>
<evidence type="ECO:0000256" key="3">
    <source>
        <dbReference type="ARBA" id="ARBA00011870"/>
    </source>
</evidence>
<dbReference type="GO" id="GO:0030527">
    <property type="term" value="F:structural constituent of chromatin"/>
    <property type="evidence" value="ECO:0007669"/>
    <property type="project" value="InterPro"/>
</dbReference>
<dbReference type="GO" id="GO:0006351">
    <property type="term" value="P:DNA-templated transcription"/>
    <property type="evidence" value="ECO:0007669"/>
    <property type="project" value="UniProtKB-ARBA"/>
</dbReference>
<dbReference type="GO" id="GO:0006270">
    <property type="term" value="P:DNA replication initiation"/>
    <property type="evidence" value="ECO:0007669"/>
    <property type="project" value="UniProtKB-ARBA"/>
</dbReference>
<dbReference type="PANTHER" id="PTHR33175">
    <property type="entry name" value="DNA-BINDING PROTEIN HU"/>
    <property type="match status" value="1"/>
</dbReference>
<dbReference type="GO" id="GO:1990178">
    <property type="term" value="C:HU-DNA complex"/>
    <property type="evidence" value="ECO:0007669"/>
    <property type="project" value="UniProtKB-ARBA"/>
</dbReference>
<evidence type="ECO:0000313" key="10">
    <source>
        <dbReference type="EMBL" id="BAS21555.1"/>
    </source>
</evidence>
<dbReference type="GO" id="GO:0030261">
    <property type="term" value="P:chromosome condensation"/>
    <property type="evidence" value="ECO:0007669"/>
    <property type="project" value="UniProtKB-KW"/>
</dbReference>
<evidence type="ECO:0000256" key="1">
    <source>
        <dbReference type="ARBA" id="ARBA00003819"/>
    </source>
</evidence>
<organism evidence="10">
    <name type="scientific">Citrobacter freundii</name>
    <dbReference type="NCBI Taxonomy" id="546"/>
    <lineage>
        <taxon>Bacteria</taxon>
        <taxon>Pseudomonadati</taxon>
        <taxon>Pseudomonadota</taxon>
        <taxon>Gammaproteobacteria</taxon>
        <taxon>Enterobacterales</taxon>
        <taxon>Enterobacteriaceae</taxon>
        <taxon>Citrobacter</taxon>
        <taxon>Citrobacter freundii complex</taxon>
    </lineage>
</organism>
<dbReference type="InterPro" id="IPR020816">
    <property type="entry name" value="Histone-like_DNA-bd_CS"/>
</dbReference>
<dbReference type="AlphaFoldDB" id="A0A0K2S3X8"/>
<dbReference type="GO" id="GO:1990103">
    <property type="term" value="C:DnaA-HU complex"/>
    <property type="evidence" value="ECO:0007669"/>
    <property type="project" value="UniProtKB-ARBA"/>
</dbReference>
<dbReference type="GeneID" id="24901738"/>